<reference evidence="1 2" key="1">
    <citation type="submission" date="2024-03" db="EMBL/GenBank/DDBJ databases">
        <title>Human intestinal bacterial collection.</title>
        <authorList>
            <person name="Pauvert C."/>
            <person name="Hitch T.C.A."/>
            <person name="Clavel T."/>
        </authorList>
    </citation>
    <scope>NUCLEOTIDE SEQUENCE [LARGE SCALE GENOMIC DNA]</scope>
    <source>
        <strain evidence="1 2">CLA-SR-H024</strain>
    </source>
</reference>
<protein>
    <submittedName>
        <fullName evidence="1">VOC family protein</fullName>
    </submittedName>
</protein>
<dbReference type="EMBL" id="JBBMFN010000009">
    <property type="protein sequence ID" value="MEQ2465237.1"/>
    <property type="molecule type" value="Genomic_DNA"/>
</dbReference>
<comment type="caution">
    <text evidence="1">The sequence shown here is derived from an EMBL/GenBank/DDBJ whole genome shotgun (WGS) entry which is preliminary data.</text>
</comment>
<proteinExistence type="predicted"/>
<dbReference type="SUPFAM" id="SSF54593">
    <property type="entry name" value="Glyoxalase/Bleomycin resistance protein/Dihydroxybiphenyl dioxygenase"/>
    <property type="match status" value="1"/>
</dbReference>
<dbReference type="InterPro" id="IPR029068">
    <property type="entry name" value="Glyas_Bleomycin-R_OHBP_Dase"/>
</dbReference>
<dbReference type="RefSeq" id="WP_031538028.1">
    <property type="nucleotide sequence ID" value="NZ_JBBMFN010000009.1"/>
</dbReference>
<dbReference type="CDD" id="cd06587">
    <property type="entry name" value="VOC"/>
    <property type="match status" value="1"/>
</dbReference>
<evidence type="ECO:0000313" key="1">
    <source>
        <dbReference type="EMBL" id="MEQ2465237.1"/>
    </source>
</evidence>
<accession>A0ABV1EVX0</accession>
<dbReference type="Gene3D" id="3.10.180.10">
    <property type="entry name" value="2,3-Dihydroxybiphenyl 1,2-Dioxygenase, domain 1"/>
    <property type="match status" value="1"/>
</dbReference>
<sequence length="131" mass="15422">MFFEMTYQIRVSDIVNGIKWYSTFFQREPDFVPHEGFAEWEILPGCWLQVAEGIPSEGSGPLRFAVKDINFEQDRLRSELEIEGLQIEGRAEVPVRWGTFQDPWGNQIGLFEYNDKEEERERMMAILSKQL</sequence>
<gene>
    <name evidence="1" type="ORF">WMO63_06070</name>
</gene>
<organism evidence="1 2">
    <name type="scientific">Niallia hominis</name>
    <dbReference type="NCBI Taxonomy" id="3133173"/>
    <lineage>
        <taxon>Bacteria</taxon>
        <taxon>Bacillati</taxon>
        <taxon>Bacillota</taxon>
        <taxon>Bacilli</taxon>
        <taxon>Bacillales</taxon>
        <taxon>Bacillaceae</taxon>
        <taxon>Niallia</taxon>
    </lineage>
</organism>
<dbReference type="Proteomes" id="UP001465426">
    <property type="component" value="Unassembled WGS sequence"/>
</dbReference>
<name>A0ABV1EVX0_9BACI</name>
<evidence type="ECO:0000313" key="2">
    <source>
        <dbReference type="Proteomes" id="UP001465426"/>
    </source>
</evidence>
<keyword evidence="2" id="KW-1185">Reference proteome</keyword>